<dbReference type="PANTHER" id="PTHR11567">
    <property type="entry name" value="ACID PHOSPHATASE-RELATED"/>
    <property type="match status" value="1"/>
</dbReference>
<dbReference type="InterPro" id="IPR029033">
    <property type="entry name" value="His_PPase_superfam"/>
</dbReference>
<evidence type="ECO:0008006" key="5">
    <source>
        <dbReference type="Google" id="ProtNLM"/>
    </source>
</evidence>
<evidence type="ECO:0000313" key="3">
    <source>
        <dbReference type="EMBL" id="PHH81590.1"/>
    </source>
</evidence>
<dbReference type="InterPro" id="IPR050645">
    <property type="entry name" value="Histidine_acid_phosphatase"/>
</dbReference>
<feature type="chain" id="PRO_5012360995" description="Histidine acid phosphatase" evidence="2">
    <location>
        <begin position="28"/>
        <end position="482"/>
    </location>
</feature>
<evidence type="ECO:0000313" key="4">
    <source>
        <dbReference type="Proteomes" id="UP000224854"/>
    </source>
</evidence>
<dbReference type="PANTHER" id="PTHR11567:SF195">
    <property type="entry name" value="ACID PHOSPHATASE, PUTATIVE (AFU_ORTHOLOGUE AFUA_3G14570)-RELATED"/>
    <property type="match status" value="1"/>
</dbReference>
<dbReference type="EMBL" id="NJEU01000109">
    <property type="protein sequence ID" value="PHH81590.1"/>
    <property type="molecule type" value="Genomic_DNA"/>
</dbReference>
<accession>A0A2C5ZP38</accession>
<comment type="similarity">
    <text evidence="1">Belongs to the histidine acid phosphatase family.</text>
</comment>
<dbReference type="InterPro" id="IPR000560">
    <property type="entry name" value="His_Pase_clade-2"/>
</dbReference>
<dbReference type="AlphaFoldDB" id="A0A2C5ZP38"/>
<gene>
    <name evidence="3" type="ORF">CDD82_391</name>
</gene>
<evidence type="ECO:0000256" key="1">
    <source>
        <dbReference type="ARBA" id="ARBA00005375"/>
    </source>
</evidence>
<dbReference type="Pfam" id="PF00328">
    <property type="entry name" value="His_Phos_2"/>
    <property type="match status" value="1"/>
</dbReference>
<evidence type="ECO:0000256" key="2">
    <source>
        <dbReference type="SAM" id="SignalP"/>
    </source>
</evidence>
<dbReference type="Proteomes" id="UP000224854">
    <property type="component" value="Unassembled WGS sequence"/>
</dbReference>
<sequence>MASLVWGFSLALAALAWLLLLPSSVRGVEWQPPLQSRLNNLTWALHGSGVNGFIYNSSYTPPDRYGAYNWCNMPHVRRAEYPQPGPEWELHYVELMHRHHKRTPYPSNGFPIEPYPWNCDDVRLSLRAQPLPGPEPVAAHRQVFESGVNPFVSPGWTGTCSFPQITAQGLLDSWQHGADLYAVYHDLLGLVPASESSQFASAVRYRVTNNVITSQVAAMVVSAMWKSPNEIESLPLLVQAPGIDSLEPQYNCPSSSKLFDDIKSDASWRQHLNASANLFRTLDAISGVPGSDVGFHASLDHYYDNLSARQCHEKPLPCSTTSVTCITQELADTVYRIGNWEYSQLYRDHPLSLPASAASLGVWIGELTTHLRHVIAGRQHDVVYYHNVAHDGSVSRLLSILQVDQMVWPGMGAEVVFELWRHKESEAFFVRVLYGGKILRSSHPDLGLMDMLPAEDVLGYLEDLVGQGASRVKARCQEQKKL</sequence>
<keyword evidence="2" id="KW-0732">Signal</keyword>
<dbReference type="Gene3D" id="3.40.50.1240">
    <property type="entry name" value="Phosphoglycerate mutase-like"/>
    <property type="match status" value="1"/>
</dbReference>
<name>A0A2C5ZP38_9HYPO</name>
<feature type="signal peptide" evidence="2">
    <location>
        <begin position="1"/>
        <end position="27"/>
    </location>
</feature>
<dbReference type="GO" id="GO:0016791">
    <property type="term" value="F:phosphatase activity"/>
    <property type="evidence" value="ECO:0007669"/>
    <property type="project" value="TreeGrafter"/>
</dbReference>
<dbReference type="SUPFAM" id="SSF53254">
    <property type="entry name" value="Phosphoglycerate mutase-like"/>
    <property type="match status" value="1"/>
</dbReference>
<organism evidence="3 4">
    <name type="scientific">Ophiocordyceps australis</name>
    <dbReference type="NCBI Taxonomy" id="1399860"/>
    <lineage>
        <taxon>Eukaryota</taxon>
        <taxon>Fungi</taxon>
        <taxon>Dikarya</taxon>
        <taxon>Ascomycota</taxon>
        <taxon>Pezizomycotina</taxon>
        <taxon>Sordariomycetes</taxon>
        <taxon>Hypocreomycetidae</taxon>
        <taxon>Hypocreales</taxon>
        <taxon>Ophiocordycipitaceae</taxon>
        <taxon>Ophiocordyceps</taxon>
    </lineage>
</organism>
<dbReference type="OrthoDB" id="10262962at2759"/>
<proteinExistence type="inferred from homology"/>
<comment type="caution">
    <text evidence="3">The sequence shown here is derived from an EMBL/GenBank/DDBJ whole genome shotgun (WGS) entry which is preliminary data.</text>
</comment>
<keyword evidence="4" id="KW-1185">Reference proteome</keyword>
<protein>
    <recommendedName>
        <fullName evidence="5">Histidine acid phosphatase</fullName>
    </recommendedName>
</protein>
<reference evidence="3 4" key="1">
    <citation type="submission" date="2017-06" db="EMBL/GenBank/DDBJ databases">
        <title>Ant-infecting Ophiocordyceps genomes reveal a high diversity of potential behavioral manipulation genes and a possible major role for enterotoxins.</title>
        <authorList>
            <person name="De Bekker C."/>
            <person name="Evans H.C."/>
            <person name="Brachmann A."/>
            <person name="Hughes D.P."/>
        </authorList>
    </citation>
    <scope>NUCLEOTIDE SEQUENCE [LARGE SCALE GENOMIC DNA]</scope>
    <source>
        <strain evidence="3 4">1348a</strain>
    </source>
</reference>